<keyword evidence="2" id="KW-1185">Reference proteome</keyword>
<proteinExistence type="predicted"/>
<protein>
    <submittedName>
        <fullName evidence="1">Uncharacterized protein</fullName>
    </submittedName>
</protein>
<organism evidence="1 2">
    <name type="scientific">Glossina pallidipes</name>
    <name type="common">Tsetse fly</name>
    <dbReference type="NCBI Taxonomy" id="7398"/>
    <lineage>
        <taxon>Eukaryota</taxon>
        <taxon>Metazoa</taxon>
        <taxon>Ecdysozoa</taxon>
        <taxon>Arthropoda</taxon>
        <taxon>Hexapoda</taxon>
        <taxon>Insecta</taxon>
        <taxon>Pterygota</taxon>
        <taxon>Neoptera</taxon>
        <taxon>Endopterygota</taxon>
        <taxon>Diptera</taxon>
        <taxon>Brachycera</taxon>
        <taxon>Muscomorpha</taxon>
        <taxon>Hippoboscoidea</taxon>
        <taxon>Glossinidae</taxon>
        <taxon>Glossina</taxon>
    </lineage>
</organism>
<evidence type="ECO:0000313" key="1">
    <source>
        <dbReference type="EnsemblMetazoa" id="GPAI044010-PA"/>
    </source>
</evidence>
<dbReference type="VEuPathDB" id="VectorBase:GPAI044010"/>
<dbReference type="Proteomes" id="UP000092445">
    <property type="component" value="Unassembled WGS sequence"/>
</dbReference>
<sequence length="150" mass="16623">MNLYITDMLRVTCSTVIVVLSKLIILDKITIKGKIIGGTPIRDFTKSCYNIAIGILPKAGLKSAILDKRRLHFSSQQANADNYTEASTVARKLKGMGIHSHTHTHQSQLLTFCVYSILLSYRSYKWLGECIICPSICNCESNAATNLAKN</sequence>
<evidence type="ECO:0000313" key="2">
    <source>
        <dbReference type="Proteomes" id="UP000092445"/>
    </source>
</evidence>
<accession>A0A1B0AFG2</accession>
<dbReference type="EnsemblMetazoa" id="GPAI044010-RA">
    <property type="protein sequence ID" value="GPAI044010-PA"/>
    <property type="gene ID" value="GPAI044010"/>
</dbReference>
<reference evidence="2" key="1">
    <citation type="submission" date="2014-03" db="EMBL/GenBank/DDBJ databases">
        <authorList>
            <person name="Aksoy S."/>
            <person name="Warren W."/>
            <person name="Wilson R.K."/>
        </authorList>
    </citation>
    <scope>NUCLEOTIDE SEQUENCE [LARGE SCALE GENOMIC DNA]</scope>
    <source>
        <strain evidence="2">IAEA</strain>
    </source>
</reference>
<name>A0A1B0AFG2_GLOPL</name>
<dbReference type="AlphaFoldDB" id="A0A1B0AFG2"/>
<reference evidence="1" key="2">
    <citation type="submission" date="2020-05" db="UniProtKB">
        <authorList>
            <consortium name="EnsemblMetazoa"/>
        </authorList>
    </citation>
    <scope>IDENTIFICATION</scope>
    <source>
        <strain evidence="1">IAEA</strain>
    </source>
</reference>